<accession>A0A4Y9ZHR8</accession>
<keyword evidence="3" id="KW-0539">Nucleus</keyword>
<keyword evidence="5" id="KW-1185">Reference proteome</keyword>
<comment type="similarity">
    <text evidence="2">Belongs to the nucleoporin interacting component (NIC) family.</text>
</comment>
<dbReference type="GO" id="GO:0006606">
    <property type="term" value="P:protein import into nucleus"/>
    <property type="evidence" value="ECO:0007669"/>
    <property type="project" value="TreeGrafter"/>
</dbReference>
<sequence length="277" mass="30509">MTSDLSSLLTSSKALNAHLSKPDLPHVNLSLDQIEAQSRRLVSRQPGAAADSGRANYLLAQAHVDAPALASSIAHLNTSTTFSPLQPLQDTDIAGYLRHAHEQNIISTIEEARRETQEEFYRVLEDRGRKDWEARKKRVFEELGGRHAGGESQAMAEWRKGSLAKSTLALSTGPSTSLQMQSKMMAYDRPVTELNAARLRGVSYPVIHSLMHASLSIIQDHTHAIPQLFHLLAKITAEPPSLPPLEHASAHILNTPLIERKHARAYLGPTPSPELQK</sequence>
<dbReference type="AlphaFoldDB" id="A0A4Y9ZHR8"/>
<dbReference type="InterPro" id="IPR007231">
    <property type="entry name" value="Nucleoporin_int_Nup93/Nic96"/>
</dbReference>
<dbReference type="Proteomes" id="UP000298061">
    <property type="component" value="Unassembled WGS sequence"/>
</dbReference>
<comment type="subcellular location">
    <subcellularLocation>
        <location evidence="1">Nucleus envelope</location>
    </subcellularLocation>
</comment>
<dbReference type="PANTHER" id="PTHR11225">
    <property type="entry name" value="NUCLEAR PORE COMPLEX PROTEIN NUP93 NUCLEOPORIN NUP93 DEAD EYE PROTEIN"/>
    <property type="match status" value="1"/>
</dbReference>
<feature type="non-terminal residue" evidence="4">
    <location>
        <position position="277"/>
    </location>
</feature>
<name>A0A4Y9ZHR8_9AGAM</name>
<proteinExistence type="inferred from homology"/>
<protein>
    <recommendedName>
        <fullName evidence="6">Nuclear pore protein</fullName>
    </recommendedName>
</protein>
<dbReference type="OrthoDB" id="1918363at2759"/>
<evidence type="ECO:0000313" key="4">
    <source>
        <dbReference type="EMBL" id="TFY73557.1"/>
    </source>
</evidence>
<organism evidence="4 5">
    <name type="scientific">Hericium alpestre</name>
    <dbReference type="NCBI Taxonomy" id="135208"/>
    <lineage>
        <taxon>Eukaryota</taxon>
        <taxon>Fungi</taxon>
        <taxon>Dikarya</taxon>
        <taxon>Basidiomycota</taxon>
        <taxon>Agaricomycotina</taxon>
        <taxon>Agaricomycetes</taxon>
        <taxon>Russulales</taxon>
        <taxon>Hericiaceae</taxon>
        <taxon>Hericium</taxon>
    </lineage>
</organism>
<evidence type="ECO:0008006" key="6">
    <source>
        <dbReference type="Google" id="ProtNLM"/>
    </source>
</evidence>
<dbReference type="GO" id="GO:0017056">
    <property type="term" value="F:structural constituent of nuclear pore"/>
    <property type="evidence" value="ECO:0007669"/>
    <property type="project" value="InterPro"/>
</dbReference>
<dbReference type="STRING" id="135208.A0A4Y9ZHR8"/>
<dbReference type="GO" id="GO:0016973">
    <property type="term" value="P:poly(A)+ mRNA export from nucleus"/>
    <property type="evidence" value="ECO:0007669"/>
    <property type="project" value="TreeGrafter"/>
</dbReference>
<comment type="caution">
    <text evidence="4">The sequence shown here is derived from an EMBL/GenBank/DDBJ whole genome shotgun (WGS) entry which is preliminary data.</text>
</comment>
<evidence type="ECO:0000256" key="3">
    <source>
        <dbReference type="ARBA" id="ARBA00023242"/>
    </source>
</evidence>
<evidence type="ECO:0000256" key="1">
    <source>
        <dbReference type="ARBA" id="ARBA00004259"/>
    </source>
</evidence>
<evidence type="ECO:0000256" key="2">
    <source>
        <dbReference type="ARBA" id="ARBA00010186"/>
    </source>
</evidence>
<dbReference type="GO" id="GO:0005643">
    <property type="term" value="C:nuclear pore"/>
    <property type="evidence" value="ECO:0007669"/>
    <property type="project" value="InterPro"/>
</dbReference>
<evidence type="ECO:0000313" key="5">
    <source>
        <dbReference type="Proteomes" id="UP000298061"/>
    </source>
</evidence>
<dbReference type="PANTHER" id="PTHR11225:SF4">
    <property type="entry name" value="NUCLEAR PORE COMPLEX PROTEIN NUP93"/>
    <property type="match status" value="1"/>
</dbReference>
<dbReference type="EMBL" id="SFCI01002742">
    <property type="protein sequence ID" value="TFY73557.1"/>
    <property type="molecule type" value="Genomic_DNA"/>
</dbReference>
<reference evidence="4 5" key="1">
    <citation type="submission" date="2019-02" db="EMBL/GenBank/DDBJ databases">
        <title>Genome sequencing of the rare red list fungi Hericium alpestre (H. flagellum).</title>
        <authorList>
            <person name="Buettner E."/>
            <person name="Kellner H."/>
        </authorList>
    </citation>
    <scope>NUCLEOTIDE SEQUENCE [LARGE SCALE GENOMIC DNA]</scope>
    <source>
        <strain evidence="4 5">DSM 108284</strain>
    </source>
</reference>
<gene>
    <name evidence="4" type="ORF">EWM64_g10455</name>
</gene>